<dbReference type="Pfam" id="PF00132">
    <property type="entry name" value="Hexapep"/>
    <property type="match status" value="1"/>
</dbReference>
<dbReference type="InterPro" id="IPR001451">
    <property type="entry name" value="Hexapep"/>
</dbReference>
<dbReference type="Pfam" id="PF17836">
    <property type="entry name" value="PglD_N"/>
    <property type="match status" value="1"/>
</dbReference>
<sequence>MKEPINKKKVRIYGAGGHSQVIKEVLEKNNYLVTETFDDKPEGVHHASKNVSIGARKSLANFPHSGDPVIIAVGINSERAEIAEFLKCDYEKAVHHSAIISDTSKIGEGTVVFAGAIIQPNSTIGKHVIINTGASVDHDNVIGDFAHISPKAALCGHVEVGEGSHVGVGAVVIPKVKIGKWCTIGAGTIVLKDVPDYSTLVGNPGVIIKTKKPN</sequence>
<dbReference type="InterPro" id="IPR011004">
    <property type="entry name" value="Trimer_LpxA-like_sf"/>
</dbReference>
<dbReference type="RefSeq" id="WP_249972745.1">
    <property type="nucleotide sequence ID" value="NZ_JAMFLZ010000003.1"/>
</dbReference>
<dbReference type="EMBL" id="JAMFLZ010000003">
    <property type="protein sequence ID" value="MCL6294973.1"/>
    <property type="molecule type" value="Genomic_DNA"/>
</dbReference>
<dbReference type="Proteomes" id="UP001165381">
    <property type="component" value="Unassembled WGS sequence"/>
</dbReference>
<feature type="domain" description="PglD N-terminal" evidence="2">
    <location>
        <begin position="9"/>
        <end position="84"/>
    </location>
</feature>
<organism evidence="3 4">
    <name type="scientific">Jejuia spongiicola</name>
    <dbReference type="NCBI Taxonomy" id="2942207"/>
    <lineage>
        <taxon>Bacteria</taxon>
        <taxon>Pseudomonadati</taxon>
        <taxon>Bacteroidota</taxon>
        <taxon>Flavobacteriia</taxon>
        <taxon>Flavobacteriales</taxon>
        <taxon>Flavobacteriaceae</taxon>
        <taxon>Jejuia</taxon>
    </lineage>
</organism>
<dbReference type="InterPro" id="IPR020019">
    <property type="entry name" value="AcTrfase_PglD-like"/>
</dbReference>
<dbReference type="PANTHER" id="PTHR43300">
    <property type="entry name" value="ACETYLTRANSFERASE"/>
    <property type="match status" value="1"/>
</dbReference>
<dbReference type="CDD" id="cd03360">
    <property type="entry name" value="LbH_AT_putative"/>
    <property type="match status" value="1"/>
</dbReference>
<evidence type="ECO:0000259" key="2">
    <source>
        <dbReference type="Pfam" id="PF17836"/>
    </source>
</evidence>
<protein>
    <submittedName>
        <fullName evidence="3">Acetyltransferase</fullName>
    </submittedName>
</protein>
<evidence type="ECO:0000256" key="1">
    <source>
        <dbReference type="ARBA" id="ARBA00007274"/>
    </source>
</evidence>
<accession>A0ABT0QDE8</accession>
<dbReference type="InterPro" id="IPR050179">
    <property type="entry name" value="Trans_hexapeptide_repeat"/>
</dbReference>
<dbReference type="InterPro" id="IPR041561">
    <property type="entry name" value="PglD_N"/>
</dbReference>
<dbReference type="SUPFAM" id="SSF51161">
    <property type="entry name" value="Trimeric LpxA-like enzymes"/>
    <property type="match status" value="1"/>
</dbReference>
<dbReference type="Gene3D" id="3.40.50.20">
    <property type="match status" value="1"/>
</dbReference>
<dbReference type="Gene3D" id="2.160.10.10">
    <property type="entry name" value="Hexapeptide repeat proteins"/>
    <property type="match status" value="1"/>
</dbReference>
<dbReference type="NCBIfam" id="TIGR03570">
    <property type="entry name" value="NeuD_NnaD"/>
    <property type="match status" value="1"/>
</dbReference>
<evidence type="ECO:0000313" key="3">
    <source>
        <dbReference type="EMBL" id="MCL6294973.1"/>
    </source>
</evidence>
<comment type="caution">
    <text evidence="3">The sequence shown here is derived from an EMBL/GenBank/DDBJ whole genome shotgun (WGS) entry which is preliminary data.</text>
</comment>
<gene>
    <name evidence="3" type="ORF">M3P09_08215</name>
</gene>
<reference evidence="3" key="1">
    <citation type="submission" date="2022-05" db="EMBL/GenBank/DDBJ databases">
        <authorList>
            <person name="Park J.-S."/>
        </authorList>
    </citation>
    <scope>NUCLEOTIDE SEQUENCE</scope>
    <source>
        <strain evidence="3">2012CJ34-3</strain>
    </source>
</reference>
<evidence type="ECO:0000313" key="4">
    <source>
        <dbReference type="Proteomes" id="UP001165381"/>
    </source>
</evidence>
<keyword evidence="4" id="KW-1185">Reference proteome</keyword>
<dbReference type="PANTHER" id="PTHR43300:SF7">
    <property type="entry name" value="UDP-N-ACETYLBACILLOSAMINE N-ACETYLTRANSFERASE"/>
    <property type="match status" value="1"/>
</dbReference>
<comment type="similarity">
    <text evidence="1">Belongs to the transferase hexapeptide repeat family.</text>
</comment>
<proteinExistence type="inferred from homology"/>
<name>A0ABT0QDE8_9FLAO</name>